<sequence length="49" mass="5065">MAETAKALFKEIAPAHKQPHGKVTVVGVGQVGMACAYSILQQVSDAILG</sequence>
<accession>A0A0M3J8B2</accession>
<dbReference type="Proteomes" id="UP000267096">
    <property type="component" value="Unassembled WGS sequence"/>
</dbReference>
<dbReference type="SUPFAM" id="SSF51735">
    <property type="entry name" value="NAD(P)-binding Rossmann-fold domains"/>
    <property type="match status" value="1"/>
</dbReference>
<dbReference type="AlphaFoldDB" id="A0A0M3J8B2"/>
<evidence type="ECO:0000313" key="1">
    <source>
        <dbReference type="EMBL" id="VDK22027.1"/>
    </source>
</evidence>
<organism evidence="3">
    <name type="scientific">Anisakis simplex</name>
    <name type="common">Herring worm</name>
    <dbReference type="NCBI Taxonomy" id="6269"/>
    <lineage>
        <taxon>Eukaryota</taxon>
        <taxon>Metazoa</taxon>
        <taxon>Ecdysozoa</taxon>
        <taxon>Nematoda</taxon>
        <taxon>Chromadorea</taxon>
        <taxon>Rhabditida</taxon>
        <taxon>Spirurina</taxon>
        <taxon>Ascaridomorpha</taxon>
        <taxon>Ascaridoidea</taxon>
        <taxon>Anisakidae</taxon>
        <taxon>Anisakis</taxon>
        <taxon>Anisakis simplex complex</taxon>
    </lineage>
</organism>
<dbReference type="EMBL" id="UYRR01005802">
    <property type="protein sequence ID" value="VDK22027.1"/>
    <property type="molecule type" value="Genomic_DNA"/>
</dbReference>
<dbReference type="PROSITE" id="PS51257">
    <property type="entry name" value="PROKAR_LIPOPROTEIN"/>
    <property type="match status" value="1"/>
</dbReference>
<dbReference type="Gene3D" id="3.40.50.720">
    <property type="entry name" value="NAD(P)-binding Rossmann-like Domain"/>
    <property type="match status" value="1"/>
</dbReference>
<evidence type="ECO:0000313" key="2">
    <source>
        <dbReference type="Proteomes" id="UP000267096"/>
    </source>
</evidence>
<reference evidence="3" key="1">
    <citation type="submission" date="2017-02" db="UniProtKB">
        <authorList>
            <consortium name="WormBaseParasite"/>
        </authorList>
    </citation>
    <scope>IDENTIFICATION</scope>
</reference>
<name>A0A0M3J8B2_ANISI</name>
<keyword evidence="2" id="KW-1185">Reference proteome</keyword>
<dbReference type="WBParaSite" id="ASIM_0000381501-mRNA-1">
    <property type="protein sequence ID" value="ASIM_0000381501-mRNA-1"/>
    <property type="gene ID" value="ASIM_0000381501"/>
</dbReference>
<dbReference type="InterPro" id="IPR036291">
    <property type="entry name" value="NAD(P)-bd_dom_sf"/>
</dbReference>
<reference evidence="1 2" key="2">
    <citation type="submission" date="2018-11" db="EMBL/GenBank/DDBJ databases">
        <authorList>
            <consortium name="Pathogen Informatics"/>
        </authorList>
    </citation>
    <scope>NUCLEOTIDE SEQUENCE [LARGE SCALE GENOMIC DNA]</scope>
</reference>
<gene>
    <name evidence="1" type="ORF">ASIM_LOCUS3643</name>
</gene>
<protein>
    <submittedName>
        <fullName evidence="3">Ldh_1_N domain-containing protein</fullName>
    </submittedName>
</protein>
<evidence type="ECO:0000313" key="3">
    <source>
        <dbReference type="WBParaSite" id="ASIM_0000381501-mRNA-1"/>
    </source>
</evidence>
<proteinExistence type="predicted"/>